<organism evidence="2 3">
    <name type="scientific">Smittium mucronatum</name>
    <dbReference type="NCBI Taxonomy" id="133383"/>
    <lineage>
        <taxon>Eukaryota</taxon>
        <taxon>Fungi</taxon>
        <taxon>Fungi incertae sedis</taxon>
        <taxon>Zoopagomycota</taxon>
        <taxon>Kickxellomycotina</taxon>
        <taxon>Harpellomycetes</taxon>
        <taxon>Harpellales</taxon>
        <taxon>Legeriomycetaceae</taxon>
        <taxon>Smittium</taxon>
    </lineage>
</organism>
<dbReference type="Proteomes" id="UP000187455">
    <property type="component" value="Unassembled WGS sequence"/>
</dbReference>
<dbReference type="STRING" id="133383.A0A1R0GX39"/>
<dbReference type="EMBL" id="LSSL01002427">
    <property type="protein sequence ID" value="OLY81464.1"/>
    <property type="molecule type" value="Genomic_DNA"/>
</dbReference>
<proteinExistence type="predicted"/>
<keyword evidence="3" id="KW-1185">Reference proteome</keyword>
<feature type="region of interest" description="Disordered" evidence="1">
    <location>
        <begin position="1417"/>
        <end position="1439"/>
    </location>
</feature>
<feature type="region of interest" description="Disordered" evidence="1">
    <location>
        <begin position="3481"/>
        <end position="3500"/>
    </location>
</feature>
<evidence type="ECO:0000313" key="2">
    <source>
        <dbReference type="EMBL" id="OLY81464.1"/>
    </source>
</evidence>
<feature type="compositionally biased region" description="Polar residues" evidence="1">
    <location>
        <begin position="5050"/>
        <end position="5064"/>
    </location>
</feature>
<dbReference type="OrthoDB" id="43547at2759"/>
<feature type="compositionally biased region" description="Basic and acidic residues" evidence="1">
    <location>
        <begin position="4130"/>
        <end position="4141"/>
    </location>
</feature>
<feature type="region of interest" description="Disordered" evidence="1">
    <location>
        <begin position="2790"/>
        <end position="2810"/>
    </location>
</feature>
<name>A0A1R0GX39_9FUNG</name>
<feature type="compositionally biased region" description="Basic and acidic residues" evidence="1">
    <location>
        <begin position="1422"/>
        <end position="1437"/>
    </location>
</feature>
<gene>
    <name evidence="2" type="ORF">AYI68_g4429</name>
</gene>
<evidence type="ECO:0000313" key="3">
    <source>
        <dbReference type="Proteomes" id="UP000187455"/>
    </source>
</evidence>
<protein>
    <submittedName>
        <fullName evidence="2">Uncharacterized protein</fullName>
    </submittedName>
</protein>
<feature type="region of interest" description="Disordered" evidence="1">
    <location>
        <begin position="5050"/>
        <end position="5076"/>
    </location>
</feature>
<accession>A0A1R0GX39</accession>
<reference evidence="2 3" key="1">
    <citation type="journal article" date="2016" name="Mol. Biol. Evol.">
        <title>Genome-Wide Survey of Gut Fungi (Harpellales) Reveals the First Horizontally Transferred Ubiquitin Gene from a Mosquito Host.</title>
        <authorList>
            <person name="Wang Y."/>
            <person name="White M.M."/>
            <person name="Kvist S."/>
            <person name="Moncalvo J.M."/>
        </authorList>
    </citation>
    <scope>NUCLEOTIDE SEQUENCE [LARGE SCALE GENOMIC DNA]</scope>
    <source>
        <strain evidence="2 3">ALG-7-W6</strain>
    </source>
</reference>
<sequence length="5138" mass="589239">MRDSKMRIRNCNKEKVLSDEFENFDAEPYINTAFPPIHELLEVAKYVLELLPPLYSPGFMLITDGVIEPSFRTSKHLNISGWFVESNVKCSIIQVGANAGFNPMVVLGNVADNEFLRFVAESLSGEFFYSTDLPSFAVHGQINFFHENFLVSKLSLVNSLYKSSIHAVQTGLPRIGDIPREWLNYHPEQPQRNLNNLATSFPWDEYSVSPDVETVVARYREYQMPVGLELSDDNATENVTARKAKTLLFFLDEIHKKDEKLKVLFSSSIIPLTNPAKMNLIMKNNQSHTTNMAIERLETQERFIYRLLSLWIYQKEDWISTLSSFVSVDTIFLSSHLIETFLKSLPYKELNHIGMDLLNQFISDNYLSSKDSIPDNDFSNADTNQKVKIDLMKSCLNFSDGGFSSDVEFIELSNENNLAITFLPDSMRLYLAFPSFVIAQWKFTTNWSMRITHTVFNGISDAQMMVFDILHNKINSFHSKEIMEKITTNQKYSSINEDIPGVSFSIESSGANLINVDGKKFRESEFSINQDCPSSNISSKKSFSTKKLDSIQVFYNDEILAPLYKAERPVHLLLDPSIKYHKDVVQHSLDNDYNKNWIQFASSTHSHKDEWEWVYMNVEDQMNDFPSSNDISVSPTELERAELCQTLFRVAAEVSRNRLQNGYTLLSASEGALKTLSRLNSPNGKNNFHSETGKIPYCSFIDPTDIEGNFQISFYNEVPSDDETLTLSSIKYSITVDLKKLSVHTEIWIEPYFETMVRFLFEEDVNLMVPIVSFLKILNPKRKFELIYPKMMKNIKNKSMFAPISMLTLSRFQLRLLSLPEISNPEIYSNRIIEQDGLLHHDEEIENSDSNEIKVQHSFQANPEPFLESTVPNLKNYIVKKKTDGLFFPDFGIDNSALVNPLASPGNKNNYSVPLSEEPQLSSDVLTDFRNFSNPNLPLDSNIRLSVNGGKNDGDQVIPFTLLTNDIKSKKIVANEPSRHGFRNVTNQVIETDLKNINEKTSNSLLDTTNTYDPCFVLDKNGIPREPVNNNIFDTENNMLHGFHSQKMISDPASPNFSKDLQNSAFHRTYMLEKSYFSDSRTMKKKNSPIRKELTHYLSNELNPLILRYVNNVIYDVDVNKNNKSYENPQVISISNSCSNINNDIKPNSLSLNYPYDSKSLENFSQVLFRLFLEFSLFKYCDSMVISDEKFYQLKFAGKIMQQLPKMDPSVKISTISPTFTVDNPVLDKWYVKRLNNQNSFLFISFPNIITTTGEKEFILTENVPFINNKGKSNQLSTKNKTRSQSLNLESLEQNARDTSIKFYFDNENDESLSETSSSRLKKNSVKWKQDYMSENSDSNEGFSKKFFGIGSSYRSQSMLRYINNQNLQCYTLAFECSLENEEMKRSAVSPFDSSPNLSHGSDFKIRPINIPVSQDLFTNNEEPKKQSSFPDRDHDQITNNSSNILIEDEYKGQGYAFGGCTSKCDKMPEFSDDALTQLGIIEQLYDKSLAQSHFMSLLMGKRFKENRQSIFANSRYIKTDHLKFDVTTFMHSFDIYSNKLLMAGFPIDDFIKERREKLNTFLSESILKDFSILNDHLSENPRNKHIINAPSLGSFNCENVYFCFPNELKKSQIEKLIDFSLNPLLISLECKVSIKGDLLELERQRTSNNGLSGNFCIENGPFPISLIEACKKSGISWSPLFNSFSNSLDVSVVMNVKCSYFENPVDGISLSNNSENFNSYSLNFKPNCLENNEVEEGYFSRKYFKSNNQILKKFPPSQFNSINRLTSSIELHISNETLSYLNSISNKTPQILDSAWSIINISKKLEKFNSDSRTSNFFTDTLDLHLTDILKGIDQLYVNETPHFSGSNPEIKYKSHQYKNFEESLKKFDHVSLIKDDEIFNLFTEKLLSQNFGPYILTKIDKIVLLEIKNLKIQLDPNKLSLFHTKETKIQSSIYNIRNAFNSPINSGHYFSDPMTSGYEFNLPTKHYSNNDFNNFLQSSCAESPGIWFMLKLNRENLKLIISAHVYSLKSSIVKSVIHSLMEKLKILVDSALKATTQQLLLAQLSNTHISSDLLIEPGFETESAFFDDESENYLQNKCSTIFKHIKSSFGFGSEQYSEISTGVIVCDTSKISFHSEPDICESPDIISLVGENKFDRLGFYSCPEKFMAAVPIHSRINPKKLLGSIINSKLGNNSIENRKNMYVFREDNSIFYAKLSIQHLPSFGSSKGHVISSSSTQSQKNTSGYNLRSVQVSNDNISYLIREPFNFRSKNESLKKKPLEYHSNKHIFQEKDIIDRLGLITYTSSNNNENIINTMDTYISDLGKPKFNFKGKILNKRIILRDLIPIKASNEFFGLGNKNLYLLNSDFFPVLYSLTKRSNGSLPIPEMYEPSYMHNHGNIKTFPSSSSNEIPLDRCFNAEFTSQKPKIVPLISSDEPPFSENDLNKKFNNIMVPSSIYSSLDLKPKASNKLALDNESPSLSFSIDYKNNLKLSDFCKSVESEKSTQIISNQTDVFLHQKSYKPRVFTGDSTSNSKMGTEISPKYIQGGLKPYFIVEKPTTIDNKIYEQEFNFSKTESYNLFVSKNKKVDCFSLATDSFGDPRILIKYNHRRNLSGSLLNTVPFSRSNLSESVLDSNVFFKAPLELISRKDINENSEMEPDMFFNRKVSLLESKLTSNLKNSASNKFVYQTDVNIEHPQNASCINSRDGALHNSNSVISRNYLILQLFGLDSPPKKMTDSLVEYISEWVKVNVILPELCLHLGRNSRLVHDDLNFIFNKNNNPLTIYLPVPEFASFTKCNPESVARFSNNKIGKKPPNTKEKWDNSPSLGSSLHNLGGRNNLMVQKNHLKKYKFSNNSNSNQISFIGLLKHNINHVIPSFLKHVSESTFQIFESTINENLLPSLNQNISRKIYNDTVQNMSKFGSFNKKSDSNEGFYANVHDTLLNVSDRAGILYNLNFLYNSIKPLRISEKDSFQLGKGISAIQITPHRPHETENRSFDSENNHSKNISPAMNAPSDGYFCSNKITHLSFTVWSVGQLDTSILLNRIFSVYWESLCEFAMESQISPTLSKSSTSFEFGPNYKEKEDIDSLISFIGEQNISSIPHIKFDSLNLSKGIYSLVDSISSLVSRIIPANLDSSKYTVQGHPPRKIPIYTSSSAFYDLESEFIEKSLHSSNETLKSGPFHIRNNFNETIPSSRFGLSDSRTLSRKKRRTFLSLTLGGKPISSNIQNNMATDQAKTIKRVYNIASCFPLGNVSLNMIQNNKSEALESLDDNSEISLKYYDDQKTSIENQIKDLIKIGLNSIESKSHRHISSSLNSGRYALNPINNSLTSESCQKIRKIFSKNGSKRNSFTSTTFPRSKIRSRAEYYNENWNWKLPHNDFINRFRPVSPTNKSESLMSRDSVKSIKISNTIFNENYPLRASKDFKLEPSPTKSSLLNYTNNANDMDSFIRDIGEFNDHKAVSSSKDGESVLHLKSLASEMELTESSISSYVPGLNHPEYPPEPIPRKTVLGSRKKKNSSTMKEYPKLEFEGLSRLDPKNYNFDDLIVDRKTIKSHTYKNLQYPSKVNDNSYKTKNKLVEKKKRKERYFIPFHGNDEIEDGSLTFPYSSRHITLFFRISQNNLSIVGYNISKKFFSYFCEQIRDIIFYERSRFDLVSLVVSHDLGMYSLTRKSQRNLFHLGNSVDNQNLSWMDINITRDIINHFDFSWRIKHGDQIPYLESYKNSSIFDIFFRINYVYQRLSMNSSIEQYYSLNTFKTDTEDVIESKAGENLLSHFNWARELLYVDYTQPFLETFYIDPLFKLSSRTLRAYDSRLQVTAWINKFNIIADKWQKLYFRNMRKDGGFYKYSFSQKIDAFNPQSFNTFNYKSSLIAENKPSFSIEIPEKKTNSTCKYDLGSENSVFRGKKSLANFNLLNSFSFPMAKKTDSLDNLFINNFGNGLNLDSNFNYRETPNNTKNSRNNLNQLDEIKHADITDLLNNSRVLISICEMFPIIESLQPLSYDVESINKHFVLMSKIMKNVLEEYLRYLKSVGMLKVQIIQRKIPIYEAFDMLKYPKWVSSDVKLGRLPLKPHSKNPSKFYSSKIDPETNSKNFRNSIYNKIYSADTYISDLDDTANVNNLTDELNFSKIKNENFTSSKSNQKNQRSKNSDTKEYTKFHGLKDNNSPKLNIYPYSNVSRFKNIPDVRTNGVKNIKKISIRENSNILSDDFIPSSYTDTSELEDQSSFINHFKPFVAYSSYLLVATSRSFLIVDVKIQPDSILIKMSTIIRYLSSFSAQFPGYTTYRLGKNPLKQYSLELSKIKSLLNIKPFLYDIQIRLIEELLKPIAITPEFLSNHTKPFPMNQKSHILPNNSPSKFSDMKNSPLCSSGEFNAYHLEHNKFEKTSNAVAETEVKIQFNDTLEKNEGALYDKNLYYESIKDTSNNPNTEEMNFIDTKIKKKDFLLKNSYLPPPKNLLESLGIRLDLSKILSILSSIPLYSVKESSRLVIYIDNVFRPLIEDSLHSIDKPVPGSSLNLKSRSSVYSSNELDFQSFDNNTQPSYEEIGGNYLDITDPPKLSNPKNLNSKYPVEIVDYLLLNGYRYGLFRDGITRSNHMTCFRLFSDHSISKSNRGSSVPISKDNFPFPYESKTNVNGYNYSQESFVSKSDKSNIYDSHLMDLQKNNFDNNQNPSCKTVYKIKPDSSLIYDNDIESIEDEIMLSDGSVYKVSFVCLFCNCGLCFNHTSSGYACSNGTRYFVKSSRPSGSNIDSIYQDFNINETKTHNYDSNVPSCLGMHVILKQKDVSSILYSKSSNPKTTRLQKFSRTDTSQLKLESKKNRNIRHSLEDPDPFFDQKLLSQSKNRIKNRLSQSSESIISQDYHNSTMMIKLNMSDWVKKGKFWFENYQNHRDTYTSKIKNDKILSYSKNWSRMFVDKLLNESLQDYLQDSMWGSVSEMLSNPFQGLKPWSVEKDTDFKEYLFEPIPLLSFLETNENLILISKSSNELKKFFKHSHFSSQTINSIINYHGSFYSFRDKNDRNISQSGGYPTTSKQKATINHKVHHIHSNEFQLQSKILSEAANLITTSSKRDSSSIFPSNLSGNKTDSHSKSKSSLENFSNFSSPLHELSNLETKNPIFNAYEGHINQVNQVSNFSNSPNNFFEGKEFSESNFLNIKHC</sequence>
<feature type="region of interest" description="Disordered" evidence="1">
    <location>
        <begin position="4118"/>
        <end position="4141"/>
    </location>
</feature>
<evidence type="ECO:0000256" key="1">
    <source>
        <dbReference type="SAM" id="MobiDB-lite"/>
    </source>
</evidence>
<comment type="caution">
    <text evidence="2">The sequence shown here is derived from an EMBL/GenBank/DDBJ whole genome shotgun (WGS) entry which is preliminary data.</text>
</comment>